<sequence>MTRLRALCTAAVLVCASGSVFADQASHNASAEAFLTTVHADKLGTPIYMQVQQMFSQRFEQAKAPESKKATLEGYEAKANAALDSAIGWSKVKPDLIKLYTDNFTETELNDLVKFYTSPLGQKVLQQMPQVTQQSAMLMQQKLDPAVPVVNKLLEDMTKEVAPAPAPGTKPAPAKK</sequence>
<feature type="domain" description="DUF2059" evidence="2">
    <location>
        <begin position="91"/>
        <end position="148"/>
    </location>
</feature>
<keyword evidence="1" id="KW-0732">Signal</keyword>
<comment type="caution">
    <text evidence="3">The sequence shown here is derived from an EMBL/GenBank/DDBJ whole genome shotgun (WGS) entry which is preliminary data.</text>
</comment>
<proteinExistence type="predicted"/>
<gene>
    <name evidence="3" type="ORF">HAQ05_08930</name>
</gene>
<accession>A0ABR7Z067</accession>
<dbReference type="EMBL" id="JAAOCA010000009">
    <property type="protein sequence ID" value="MBD1598827.1"/>
    <property type="molecule type" value="Genomic_DNA"/>
</dbReference>
<evidence type="ECO:0000313" key="4">
    <source>
        <dbReference type="Proteomes" id="UP000805841"/>
    </source>
</evidence>
<keyword evidence="4" id="KW-1185">Reference proteome</keyword>
<feature type="signal peptide" evidence="1">
    <location>
        <begin position="1"/>
        <end position="22"/>
    </location>
</feature>
<organism evidence="3 4">
    <name type="scientific">Pseudomonas typographi</name>
    <dbReference type="NCBI Taxonomy" id="2715964"/>
    <lineage>
        <taxon>Bacteria</taxon>
        <taxon>Pseudomonadati</taxon>
        <taxon>Pseudomonadota</taxon>
        <taxon>Gammaproteobacteria</taxon>
        <taxon>Pseudomonadales</taxon>
        <taxon>Pseudomonadaceae</taxon>
        <taxon>Pseudomonas</taxon>
    </lineage>
</organism>
<evidence type="ECO:0000256" key="1">
    <source>
        <dbReference type="SAM" id="SignalP"/>
    </source>
</evidence>
<dbReference type="InterPro" id="IPR018637">
    <property type="entry name" value="DUF2059"/>
</dbReference>
<name>A0ABR7Z067_9PSED</name>
<feature type="chain" id="PRO_5045872564" evidence="1">
    <location>
        <begin position="23"/>
        <end position="176"/>
    </location>
</feature>
<evidence type="ECO:0000313" key="3">
    <source>
        <dbReference type="EMBL" id="MBD1598827.1"/>
    </source>
</evidence>
<protein>
    <submittedName>
        <fullName evidence="3">DUF2059 domain-containing protein</fullName>
    </submittedName>
</protein>
<dbReference type="Pfam" id="PF09832">
    <property type="entry name" value="DUF2059"/>
    <property type="match status" value="1"/>
</dbReference>
<evidence type="ECO:0000259" key="2">
    <source>
        <dbReference type="Pfam" id="PF09832"/>
    </source>
</evidence>
<dbReference type="RefSeq" id="WP_190419542.1">
    <property type="nucleotide sequence ID" value="NZ_JAAOCA010000009.1"/>
</dbReference>
<dbReference type="Proteomes" id="UP000805841">
    <property type="component" value="Unassembled WGS sequence"/>
</dbReference>
<reference evidence="3 4" key="1">
    <citation type="journal article" date="2020" name="Insects">
        <title>Bacteria Belonging to Pseudomonas typographi sp. nov. from the Bark Beetle Ips typographus Have Genomic Potential to Aid in the Host Ecology.</title>
        <authorList>
            <person name="Peral-Aranega E."/>
            <person name="Saati-Santamaria Z."/>
            <person name="Kolarik M."/>
            <person name="Rivas R."/>
            <person name="Garcia-Fraile P."/>
        </authorList>
    </citation>
    <scope>NUCLEOTIDE SEQUENCE [LARGE SCALE GENOMIC DNA]</scope>
    <source>
        <strain evidence="3 4">CA3A</strain>
    </source>
</reference>